<dbReference type="GO" id="GO:0005886">
    <property type="term" value="C:plasma membrane"/>
    <property type="evidence" value="ECO:0007669"/>
    <property type="project" value="UniProtKB-SubCell"/>
</dbReference>
<accession>A0A1V0FYE4</accession>
<evidence type="ECO:0000256" key="7">
    <source>
        <dbReference type="ARBA" id="ARBA00023180"/>
    </source>
</evidence>
<evidence type="ECO:0000256" key="4">
    <source>
        <dbReference type="ARBA" id="ARBA00022622"/>
    </source>
</evidence>
<dbReference type="VEuPathDB" id="TriTrypDB:Tb1125.11.20090"/>
<dbReference type="EMBL" id="KY404596">
    <property type="protein sequence ID" value="ARB50847.1"/>
    <property type="molecule type" value="Genomic_DNA"/>
</dbReference>
<feature type="compositionally biased region" description="Basic and acidic residues" evidence="9">
    <location>
        <begin position="301"/>
        <end position="312"/>
    </location>
</feature>
<dbReference type="InterPro" id="IPR025932">
    <property type="entry name" value="Trypano_VSG_B_N_dom"/>
</dbReference>
<dbReference type="VEuPathDB" id="TriTrypDB:Tb427_000250800"/>
<comment type="subcellular location">
    <subcellularLocation>
        <location evidence="2">Cell membrane</location>
        <topology evidence="2">Lipid-anchor</topology>
        <topology evidence="2">GPI-anchor</topology>
    </subcellularLocation>
</comment>
<evidence type="ECO:0000259" key="10">
    <source>
        <dbReference type="Pfam" id="PF13206"/>
    </source>
</evidence>
<dbReference type="AlphaFoldDB" id="A0A1V0FYE4"/>
<dbReference type="GO" id="GO:0098552">
    <property type="term" value="C:side of membrane"/>
    <property type="evidence" value="ECO:0007669"/>
    <property type="project" value="UniProtKB-KW"/>
</dbReference>
<keyword evidence="6" id="KW-0472">Membrane</keyword>
<evidence type="ECO:0000256" key="8">
    <source>
        <dbReference type="ARBA" id="ARBA00023288"/>
    </source>
</evidence>
<dbReference type="SUPFAM" id="SSF58087">
    <property type="entry name" value="Variant surface glycoprotein (N-terminal domain)"/>
    <property type="match status" value="1"/>
</dbReference>
<feature type="region of interest" description="Disordered" evidence="9">
    <location>
        <begin position="274"/>
        <end position="312"/>
    </location>
</feature>
<reference evidence="11" key="1">
    <citation type="submission" date="2016-12" db="EMBL/GenBank/DDBJ databases">
        <title>Extending the VSGnome of Trypanosoma brucei strain TREU927.</title>
        <authorList>
            <person name="Cross G.A."/>
        </authorList>
    </citation>
    <scope>NUCLEOTIDE SEQUENCE</scope>
    <source>
        <strain evidence="11">Tb927.99.1674</strain>
    </source>
</reference>
<name>A0A1V0FYE4_9TRYP</name>
<proteinExistence type="predicted"/>
<feature type="domain" description="Trypanosome variant surface glycoprotein B-type N-terminal" evidence="10">
    <location>
        <begin position="102"/>
        <end position="263"/>
    </location>
</feature>
<comment type="function">
    <text evidence="1">VSG forms a coat on the surface of the parasite. The trypanosome evades the immune response of the host by expressing a series of antigenically distinct VSGs from an estimated 1000 VSG genes.</text>
</comment>
<dbReference type="VEuPathDB" id="TriTrypDB:Tb927.11.20090"/>
<keyword evidence="7" id="KW-0325">Glycoprotein</keyword>
<evidence type="ECO:0000256" key="1">
    <source>
        <dbReference type="ARBA" id="ARBA00002523"/>
    </source>
</evidence>
<evidence type="ECO:0000256" key="5">
    <source>
        <dbReference type="ARBA" id="ARBA00022729"/>
    </source>
</evidence>
<protein>
    <submittedName>
        <fullName evidence="11">Variant surface glycoprotein</fullName>
    </submittedName>
</protein>
<dbReference type="GO" id="GO:0042783">
    <property type="term" value="P:symbiont-mediated evasion of host immune response"/>
    <property type="evidence" value="ECO:0007669"/>
    <property type="project" value="InterPro"/>
</dbReference>
<evidence type="ECO:0000256" key="3">
    <source>
        <dbReference type="ARBA" id="ARBA00022475"/>
    </source>
</evidence>
<keyword evidence="3" id="KW-1003">Cell membrane</keyword>
<keyword evidence="4" id="KW-0336">GPI-anchor</keyword>
<organism evidence="11">
    <name type="scientific">Trypanosoma brucei</name>
    <dbReference type="NCBI Taxonomy" id="5691"/>
    <lineage>
        <taxon>Eukaryota</taxon>
        <taxon>Discoba</taxon>
        <taxon>Euglenozoa</taxon>
        <taxon>Kinetoplastea</taxon>
        <taxon>Metakinetoplastina</taxon>
        <taxon>Trypanosomatida</taxon>
        <taxon>Trypanosomatidae</taxon>
        <taxon>Trypanosoma</taxon>
    </lineage>
</organism>
<evidence type="ECO:0000256" key="2">
    <source>
        <dbReference type="ARBA" id="ARBA00004609"/>
    </source>
</evidence>
<dbReference type="Pfam" id="PF13206">
    <property type="entry name" value="VSG_B"/>
    <property type="match status" value="1"/>
</dbReference>
<dbReference type="VEuPathDB" id="TriTrypDB:Tb427_000250900"/>
<evidence type="ECO:0000256" key="6">
    <source>
        <dbReference type="ARBA" id="ARBA00023136"/>
    </source>
</evidence>
<sequence length="312" mass="32323">MLQFSEEQQRLSARTVSLLALWFTTIFRLAAPSTNGFNEDKITQLCGTAMAIQDTAAVAIGRLQKLHRQEQAAAEARNKLLLAALVVPTVNDTILFTAAARAAKSGSQKLAAAMLCICASDGTTRANKACETAGTDQVTFSATGTNAATAYNKIAAECGKPDEAVTHTSPDSLLEAAIRGFEDDLSKGKGTGNKVGILGTIDGTGGGACSGKHSSDNGICMFAGATDGKPTTPAWLTQLKVAAAEARQAETQLAQIMADEAELASSNSTLSALMETALNQAEEPSGKPNTQKESPVVTAPKQDDCKGKKGAE</sequence>
<keyword evidence="5" id="KW-0732">Signal</keyword>
<keyword evidence="8" id="KW-0449">Lipoprotein</keyword>
<evidence type="ECO:0000256" key="9">
    <source>
        <dbReference type="SAM" id="MobiDB-lite"/>
    </source>
</evidence>
<evidence type="ECO:0000313" key="11">
    <source>
        <dbReference type="EMBL" id="ARB50847.1"/>
    </source>
</evidence>